<feature type="region of interest" description="Disordered" evidence="8">
    <location>
        <begin position="74"/>
        <end position="117"/>
    </location>
</feature>
<evidence type="ECO:0000259" key="9">
    <source>
        <dbReference type="PROSITE" id="PS50042"/>
    </source>
</evidence>
<sequence length="409" mass="45285">MPSYPDVPQGYVELLQDFTIAVLQSQPKDVIAFAAEYFTNLQNTLPDDCKAPTDVKLVHKPSSQNNAPILQFRSKSHSNEEERFANSAEQHVNSNSTNTESDSLPSSPCPSEPSLTGIRNRRKSVAAESFNPDALDGTEDPQVDFTESEQCSLLMNVCKNVLLFRNMDDKELAKITQVMVGQEVHPGDVIITQGESGSHFYVIERGLFSVLVRNEDGVEKQLLQYENEGYFGEMALMYDAPRSATVVAETEGKIWCMNRSDFRRLVLSHAAKQRRQFVKLLNSVHILNELDSNDLMNLADALVKRTYGDGECIVKQGDRGLEMYFIMAGKVIVKKATSAGVITVSELGEGQYFGELALLSDEPRAASVYSVGTSVLAVLDVQSFERLLGPCVAVMKQNTLKYFGRASSL</sequence>
<feature type="compositionally biased region" description="Polar residues" evidence="8">
    <location>
        <begin position="87"/>
        <end position="99"/>
    </location>
</feature>
<dbReference type="InterPro" id="IPR018490">
    <property type="entry name" value="cNMP-bd_dom_sf"/>
</dbReference>
<feature type="domain" description="Cyclic nucleotide-binding" evidence="9">
    <location>
        <begin position="286"/>
        <end position="405"/>
    </location>
</feature>
<evidence type="ECO:0000256" key="7">
    <source>
        <dbReference type="PIRSR" id="PIRSR000548-1"/>
    </source>
</evidence>
<dbReference type="GO" id="GO:0005952">
    <property type="term" value="C:cAMP-dependent protein kinase complex"/>
    <property type="evidence" value="ECO:0007669"/>
    <property type="project" value="InterPro"/>
</dbReference>
<dbReference type="CDD" id="cd00038">
    <property type="entry name" value="CAP_ED"/>
    <property type="match status" value="2"/>
</dbReference>
<feature type="binding site" evidence="7">
    <location>
        <position position="233"/>
    </location>
    <ligand>
        <name>3',5'-cyclic AMP</name>
        <dbReference type="ChEBI" id="CHEBI:58165"/>
        <label>1</label>
    </ligand>
</feature>
<dbReference type="Pfam" id="PF00027">
    <property type="entry name" value="cNMP_binding"/>
    <property type="match status" value="2"/>
</dbReference>
<proteinExistence type="inferred from homology"/>
<dbReference type="PANTHER" id="PTHR11635">
    <property type="entry name" value="CAMP-DEPENDENT PROTEIN KINASE REGULATORY CHAIN"/>
    <property type="match status" value="1"/>
</dbReference>
<dbReference type="InterPro" id="IPR050503">
    <property type="entry name" value="cAMP-dep_PK_reg_su-like"/>
</dbReference>
<evidence type="ECO:0000313" key="11">
    <source>
        <dbReference type="Proteomes" id="UP000308267"/>
    </source>
</evidence>
<keyword evidence="4" id="KW-0677">Repeat</keyword>
<dbReference type="GO" id="GO:0004862">
    <property type="term" value="F:cAMP-dependent protein kinase inhibitor activity"/>
    <property type="evidence" value="ECO:0007669"/>
    <property type="project" value="TreeGrafter"/>
</dbReference>
<reference evidence="10 11" key="1">
    <citation type="journal article" date="2019" name="BMC Genomics">
        <title>New insights from Opisthorchis felineus genome: update on genomics of the epidemiologically important liver flukes.</title>
        <authorList>
            <person name="Ershov N.I."/>
            <person name="Mordvinov V.A."/>
            <person name="Prokhortchouk E.B."/>
            <person name="Pakharukova M.Y."/>
            <person name="Gunbin K.V."/>
            <person name="Ustyantsev K."/>
            <person name="Genaev M.A."/>
            <person name="Blinov A.G."/>
            <person name="Mazur A."/>
            <person name="Boulygina E."/>
            <person name="Tsygankova S."/>
            <person name="Khrameeva E."/>
            <person name="Chekanov N."/>
            <person name="Fan G."/>
            <person name="Xiao A."/>
            <person name="Zhang H."/>
            <person name="Xu X."/>
            <person name="Yang H."/>
            <person name="Solovyev V."/>
            <person name="Lee S.M."/>
            <person name="Liu X."/>
            <person name="Afonnikov D.A."/>
            <person name="Skryabin K.G."/>
        </authorList>
    </citation>
    <scope>NUCLEOTIDE SEQUENCE [LARGE SCALE GENOMIC DNA]</scope>
    <source>
        <strain evidence="10">AK-0245</strain>
        <tissue evidence="10">Whole organism</tissue>
    </source>
</reference>
<dbReference type="PROSITE" id="PS50042">
    <property type="entry name" value="CNMP_BINDING_3"/>
    <property type="match status" value="2"/>
</dbReference>
<evidence type="ECO:0000256" key="4">
    <source>
        <dbReference type="ARBA" id="ARBA00022737"/>
    </source>
</evidence>
<dbReference type="GO" id="GO:0034236">
    <property type="term" value="F:protein kinase A catalytic subunit binding"/>
    <property type="evidence" value="ECO:0007669"/>
    <property type="project" value="TreeGrafter"/>
</dbReference>
<keyword evidence="11" id="KW-1185">Reference proteome</keyword>
<evidence type="ECO:0000256" key="3">
    <source>
        <dbReference type="ARBA" id="ARBA00022566"/>
    </source>
</evidence>
<dbReference type="InterPro" id="IPR014710">
    <property type="entry name" value="RmlC-like_jellyroll"/>
</dbReference>
<gene>
    <name evidence="10" type="ORF">CRM22_008263</name>
</gene>
<dbReference type="PIRSF" id="PIRSF000548">
    <property type="entry name" value="PK_regulatory"/>
    <property type="match status" value="1"/>
</dbReference>
<dbReference type="CDD" id="cd12099">
    <property type="entry name" value="DD_RII_PKA"/>
    <property type="match status" value="1"/>
</dbReference>
<evidence type="ECO:0000256" key="8">
    <source>
        <dbReference type="SAM" id="MobiDB-lite"/>
    </source>
</evidence>
<evidence type="ECO:0000256" key="5">
    <source>
        <dbReference type="ARBA" id="ARBA00022741"/>
    </source>
</evidence>
<accession>A0A4S2LK14</accession>
<dbReference type="InterPro" id="IPR012198">
    <property type="entry name" value="cAMP_dep_PK_reg_su"/>
</dbReference>
<dbReference type="InterPro" id="IPR000595">
    <property type="entry name" value="cNMP-bd_dom"/>
</dbReference>
<evidence type="ECO:0000256" key="1">
    <source>
        <dbReference type="ARBA" id="ARBA00005753"/>
    </source>
</evidence>
<dbReference type="Gene3D" id="2.60.120.10">
    <property type="entry name" value="Jelly Rolls"/>
    <property type="match status" value="2"/>
</dbReference>
<dbReference type="SMART" id="SM00394">
    <property type="entry name" value="RIIa"/>
    <property type="match status" value="1"/>
</dbReference>
<keyword evidence="6 7" id="KW-0114">cAMP</keyword>
<dbReference type="Gene3D" id="1.20.890.10">
    <property type="entry name" value="cAMP-dependent protein kinase regulatory subunit, dimerization-anchoring domain"/>
    <property type="match status" value="1"/>
</dbReference>
<dbReference type="InterPro" id="IPR018488">
    <property type="entry name" value="cNMP-bd_CS"/>
</dbReference>
<dbReference type="PROSITE" id="PS00888">
    <property type="entry name" value="CNMP_BINDING_1"/>
    <property type="match status" value="1"/>
</dbReference>
<comment type="similarity">
    <text evidence="1">Belongs to the cAMP-dependent kinase regulatory chain family.</text>
</comment>
<name>A0A4S2LK14_OPIFE</name>
<dbReference type="GO" id="GO:0030552">
    <property type="term" value="F:cAMP binding"/>
    <property type="evidence" value="ECO:0007669"/>
    <property type="project" value="UniProtKB-KW"/>
</dbReference>
<dbReference type="SMART" id="SM00100">
    <property type="entry name" value="cNMP"/>
    <property type="match status" value="2"/>
</dbReference>
<dbReference type="STRING" id="147828.A0A4S2LK14"/>
<dbReference type="PANTHER" id="PTHR11635:SF152">
    <property type="entry name" value="CAMP-DEPENDENT PROTEIN KINASE TYPE I REGULATORY SUBUNIT-RELATED"/>
    <property type="match status" value="1"/>
</dbReference>
<evidence type="ECO:0000313" key="10">
    <source>
        <dbReference type="EMBL" id="TGZ60968.1"/>
    </source>
</evidence>
<dbReference type="EMBL" id="SJOL01008180">
    <property type="protein sequence ID" value="TGZ60968.1"/>
    <property type="molecule type" value="Genomic_DNA"/>
</dbReference>
<feature type="domain" description="Cyclic nucleotide-binding" evidence="9">
    <location>
        <begin position="163"/>
        <end position="283"/>
    </location>
</feature>
<keyword evidence="5 7" id="KW-0547">Nucleotide-binding</keyword>
<dbReference type="Proteomes" id="UP000308267">
    <property type="component" value="Unassembled WGS sequence"/>
</dbReference>
<dbReference type="PRINTS" id="PR00103">
    <property type="entry name" value="CAMPKINASE"/>
</dbReference>
<feature type="binding site" evidence="7">
    <location>
        <position position="355"/>
    </location>
    <ligand>
        <name>3',5'-cyclic AMP</name>
        <dbReference type="ChEBI" id="CHEBI:58165"/>
        <label>2</label>
    </ligand>
</feature>
<comment type="caution">
    <text evidence="10">The sequence shown here is derived from an EMBL/GenBank/DDBJ whole genome shotgun (WGS) entry which is preliminary data.</text>
</comment>
<feature type="binding site" evidence="7">
    <location>
        <position position="364"/>
    </location>
    <ligand>
        <name>3',5'-cyclic AMP</name>
        <dbReference type="ChEBI" id="CHEBI:58165"/>
        <label>2</label>
    </ligand>
</feature>
<dbReference type="InterPro" id="IPR003117">
    <property type="entry name" value="cAMP_dep_PK_reg_su_I/II_a/b"/>
</dbReference>
<dbReference type="AlphaFoldDB" id="A0A4S2LK14"/>
<protein>
    <recommendedName>
        <fullName evidence="9">Cyclic nucleotide-binding domain-containing protein</fullName>
    </recommendedName>
</protein>
<dbReference type="OrthoDB" id="417078at2759"/>
<dbReference type="GO" id="GO:0005829">
    <property type="term" value="C:cytosol"/>
    <property type="evidence" value="ECO:0007669"/>
    <property type="project" value="TreeGrafter"/>
</dbReference>
<organism evidence="10 11">
    <name type="scientific">Opisthorchis felineus</name>
    <dbReference type="NCBI Taxonomy" id="147828"/>
    <lineage>
        <taxon>Eukaryota</taxon>
        <taxon>Metazoa</taxon>
        <taxon>Spiralia</taxon>
        <taxon>Lophotrochozoa</taxon>
        <taxon>Platyhelminthes</taxon>
        <taxon>Trematoda</taxon>
        <taxon>Digenea</taxon>
        <taxon>Opisthorchiida</taxon>
        <taxon>Opisthorchiata</taxon>
        <taxon>Opisthorchiidae</taxon>
        <taxon>Opisthorchis</taxon>
    </lineage>
</organism>
<evidence type="ECO:0000256" key="2">
    <source>
        <dbReference type="ARBA" id="ARBA00022553"/>
    </source>
</evidence>
<keyword evidence="2" id="KW-0597">Phosphoprotein</keyword>
<keyword evidence="3 7" id="KW-0116">cAMP-binding</keyword>
<feature type="binding site" evidence="7">
    <location>
        <position position="242"/>
    </location>
    <ligand>
        <name>3',5'-cyclic AMP</name>
        <dbReference type="ChEBI" id="CHEBI:58165"/>
        <label>1</label>
    </ligand>
</feature>
<dbReference type="SUPFAM" id="SSF47391">
    <property type="entry name" value="Dimerization-anchoring domain of cAMP-dependent PK regulatory subunit"/>
    <property type="match status" value="1"/>
</dbReference>
<dbReference type="PROSITE" id="PS00889">
    <property type="entry name" value="CNMP_BINDING_2"/>
    <property type="match status" value="2"/>
</dbReference>
<dbReference type="Pfam" id="PF02197">
    <property type="entry name" value="RIIa"/>
    <property type="match status" value="1"/>
</dbReference>
<dbReference type="SUPFAM" id="SSF51206">
    <property type="entry name" value="cAMP-binding domain-like"/>
    <property type="match status" value="2"/>
</dbReference>
<evidence type="ECO:0000256" key="6">
    <source>
        <dbReference type="ARBA" id="ARBA00023149"/>
    </source>
</evidence>